<feature type="transmembrane region" description="Helical" evidence="9">
    <location>
        <begin position="172"/>
        <end position="194"/>
    </location>
</feature>
<reference evidence="10 11" key="1">
    <citation type="submission" date="2015-06" db="EMBL/GenBank/DDBJ databases">
        <title>Genome sequencing project of Bacillus galactosidilyticus PL133.</title>
        <authorList>
            <person name="Gaiero J."/>
            <person name="Nicol R."/>
            <person name="Habash M."/>
        </authorList>
    </citation>
    <scope>NUCLEOTIDE SEQUENCE [LARGE SCALE GENOMIC DNA]</scope>
    <source>
        <strain evidence="10 11">PL133</strain>
    </source>
</reference>
<dbReference type="InterPro" id="IPR037294">
    <property type="entry name" value="ABC_BtuC-like"/>
</dbReference>
<comment type="subcellular location">
    <subcellularLocation>
        <location evidence="1 8">Cell membrane</location>
        <topology evidence="1 8">Multi-pass membrane protein</topology>
    </subcellularLocation>
</comment>
<organism evidence="10 11">
    <name type="scientific">Lederbergia galactosidilytica</name>
    <dbReference type="NCBI Taxonomy" id="217031"/>
    <lineage>
        <taxon>Bacteria</taxon>
        <taxon>Bacillati</taxon>
        <taxon>Bacillota</taxon>
        <taxon>Bacilli</taxon>
        <taxon>Bacillales</taxon>
        <taxon>Bacillaceae</taxon>
        <taxon>Lederbergia</taxon>
    </lineage>
</organism>
<dbReference type="EMBL" id="LGPB01000131">
    <property type="protein sequence ID" value="KRG11131.1"/>
    <property type="molecule type" value="Genomic_DNA"/>
</dbReference>
<feature type="transmembrane region" description="Helical" evidence="9">
    <location>
        <begin position="6"/>
        <end position="31"/>
    </location>
</feature>
<dbReference type="Pfam" id="PF00950">
    <property type="entry name" value="ABC-3"/>
    <property type="match status" value="1"/>
</dbReference>
<keyword evidence="4" id="KW-1003">Cell membrane</keyword>
<feature type="transmembrane region" description="Helical" evidence="9">
    <location>
        <begin position="91"/>
        <end position="109"/>
    </location>
</feature>
<dbReference type="GO" id="GO:0055085">
    <property type="term" value="P:transmembrane transport"/>
    <property type="evidence" value="ECO:0007669"/>
    <property type="project" value="InterPro"/>
</dbReference>
<evidence type="ECO:0000256" key="7">
    <source>
        <dbReference type="ARBA" id="ARBA00023136"/>
    </source>
</evidence>
<name>A0A0Q9XRW8_9BACI</name>
<feature type="transmembrane region" description="Helical" evidence="9">
    <location>
        <begin position="146"/>
        <end position="165"/>
    </location>
</feature>
<keyword evidence="7 9" id="KW-0472">Membrane</keyword>
<feature type="transmembrane region" description="Helical" evidence="9">
    <location>
        <begin position="263"/>
        <end position="282"/>
    </location>
</feature>
<evidence type="ECO:0000256" key="6">
    <source>
        <dbReference type="ARBA" id="ARBA00022989"/>
    </source>
</evidence>
<dbReference type="CDD" id="cd06550">
    <property type="entry name" value="TM_ABC_iron-siderophores_like"/>
    <property type="match status" value="1"/>
</dbReference>
<proteinExistence type="inferred from homology"/>
<evidence type="ECO:0000256" key="2">
    <source>
        <dbReference type="ARBA" id="ARBA00008034"/>
    </source>
</evidence>
<evidence type="ECO:0000313" key="10">
    <source>
        <dbReference type="EMBL" id="KRG11131.1"/>
    </source>
</evidence>
<evidence type="ECO:0000256" key="5">
    <source>
        <dbReference type="ARBA" id="ARBA00022692"/>
    </source>
</evidence>
<comment type="similarity">
    <text evidence="2 8">Belongs to the ABC-3 integral membrane protein family.</text>
</comment>
<dbReference type="PATRIC" id="fig|217031.4.peg.6546"/>
<gene>
    <name evidence="10" type="ORF">ACA29_19355</name>
</gene>
<dbReference type="Proteomes" id="UP000053881">
    <property type="component" value="Unassembled WGS sequence"/>
</dbReference>
<dbReference type="InterPro" id="IPR001626">
    <property type="entry name" value="ABC_TroCD"/>
</dbReference>
<evidence type="ECO:0000256" key="8">
    <source>
        <dbReference type="RuleBase" id="RU003943"/>
    </source>
</evidence>
<dbReference type="PANTHER" id="PTHR30477:SF8">
    <property type="entry name" value="METAL TRANSPORT SYSTEM MEMBRANE PROTEIN CT_070-RELATED"/>
    <property type="match status" value="1"/>
</dbReference>
<dbReference type="PANTHER" id="PTHR30477">
    <property type="entry name" value="ABC-TRANSPORTER METAL-BINDING PROTEIN"/>
    <property type="match status" value="1"/>
</dbReference>
<keyword evidence="5 8" id="KW-0812">Transmembrane</keyword>
<feature type="transmembrane region" description="Helical" evidence="9">
    <location>
        <begin position="200"/>
        <end position="223"/>
    </location>
</feature>
<evidence type="ECO:0000313" key="11">
    <source>
        <dbReference type="Proteomes" id="UP000053881"/>
    </source>
</evidence>
<evidence type="ECO:0000256" key="9">
    <source>
        <dbReference type="SAM" id="Phobius"/>
    </source>
</evidence>
<dbReference type="GO" id="GO:0043190">
    <property type="term" value="C:ATP-binding cassette (ABC) transporter complex"/>
    <property type="evidence" value="ECO:0007669"/>
    <property type="project" value="InterPro"/>
</dbReference>
<evidence type="ECO:0000256" key="4">
    <source>
        <dbReference type="ARBA" id="ARBA00022475"/>
    </source>
</evidence>
<protein>
    <submittedName>
        <fullName evidence="10">Iron ABC transporter</fullName>
    </submittedName>
</protein>
<keyword evidence="3 8" id="KW-0813">Transport</keyword>
<keyword evidence="6 9" id="KW-1133">Transmembrane helix</keyword>
<evidence type="ECO:0000256" key="3">
    <source>
        <dbReference type="ARBA" id="ARBA00022448"/>
    </source>
</evidence>
<accession>A0A0Q9XRW8</accession>
<dbReference type="Gene3D" id="1.10.3470.10">
    <property type="entry name" value="ABC transporter involved in vitamin B12 uptake, BtuC"/>
    <property type="match status" value="1"/>
</dbReference>
<feature type="transmembrane region" description="Helical" evidence="9">
    <location>
        <begin position="235"/>
        <end position="257"/>
    </location>
</feature>
<sequence length="301" mass="32152">MSYEGWIILTASLVGLSCGIMGVIMGVFLILRRMAMMADAISHTVLLGIVSAYLITKELSGIYMLIGAIIAGLLTALLVQWFHSLGVQQDASIGVVFTTLFALGVILIATKVGNVHLDVQHALMGEITFVPWHTIELPLLGEIPQATFTLILVLLVVLVVILAFYKEWKITTFDAAAALAASIGIPVIGMHYLFMTLVSITTITTVASFDAVGAIMVVAMLITPAAAAYLWTDRLLVMLSLSASFGVISAIGGYYIAVWLDTSISGSMAFATGIIFLISFIGSPTHGLLSRFVKPFTTQSM</sequence>
<comment type="caution">
    <text evidence="10">The sequence shown here is derived from an EMBL/GenBank/DDBJ whole genome shotgun (WGS) entry which is preliminary data.</text>
</comment>
<dbReference type="SUPFAM" id="SSF81345">
    <property type="entry name" value="ABC transporter involved in vitamin B12 uptake, BtuC"/>
    <property type="match status" value="1"/>
</dbReference>
<feature type="transmembrane region" description="Helical" evidence="9">
    <location>
        <begin position="61"/>
        <end position="79"/>
    </location>
</feature>
<evidence type="ECO:0000256" key="1">
    <source>
        <dbReference type="ARBA" id="ARBA00004651"/>
    </source>
</evidence>
<dbReference type="GO" id="GO:0010043">
    <property type="term" value="P:response to zinc ion"/>
    <property type="evidence" value="ECO:0007669"/>
    <property type="project" value="TreeGrafter"/>
</dbReference>
<dbReference type="AlphaFoldDB" id="A0A0Q9XRW8"/>